<dbReference type="EMBL" id="FOXS01000008">
    <property type="protein sequence ID" value="SFQ79905.1"/>
    <property type="molecule type" value="Genomic_DNA"/>
</dbReference>
<dbReference type="AlphaFoldDB" id="A0A1I6BG49"/>
<dbReference type="RefSeq" id="WP_092678540.1">
    <property type="nucleotide sequence ID" value="NZ_FOXS01000008.1"/>
</dbReference>
<dbReference type="InterPro" id="IPR015032">
    <property type="entry name" value="ThsB__TIR-like_domain"/>
</dbReference>
<reference evidence="3" key="1">
    <citation type="submission" date="2016-10" db="EMBL/GenBank/DDBJ databases">
        <authorList>
            <person name="Varghese N."/>
            <person name="Submissions S."/>
        </authorList>
    </citation>
    <scope>NUCLEOTIDE SEQUENCE [LARGE SCALE GENOMIC DNA]</scope>
    <source>
        <strain evidence="3">OR362-8,ATCC BAA-1266,JCM 13504</strain>
    </source>
</reference>
<keyword evidence="3" id="KW-1185">Reference proteome</keyword>
<gene>
    <name evidence="2" type="ORF">SAMN04515668_4514</name>
</gene>
<feature type="domain" description="Thoeris protein ThsB TIR-like" evidence="1">
    <location>
        <begin position="6"/>
        <end position="103"/>
    </location>
</feature>
<dbReference type="Gene3D" id="3.40.50.9200">
    <property type="entry name" value="Hypothetical protein MTH538"/>
    <property type="match status" value="1"/>
</dbReference>
<dbReference type="Pfam" id="PF08937">
    <property type="entry name" value="ThsB_TIR"/>
    <property type="match status" value="1"/>
</dbReference>
<evidence type="ECO:0000259" key="1">
    <source>
        <dbReference type="Pfam" id="PF08937"/>
    </source>
</evidence>
<protein>
    <submittedName>
        <fullName evidence="2">MTH538 TIR-like domain</fullName>
    </submittedName>
</protein>
<dbReference type="Proteomes" id="UP000199029">
    <property type="component" value="Unassembled WGS sequence"/>
</dbReference>
<evidence type="ECO:0000313" key="3">
    <source>
        <dbReference type="Proteomes" id="UP000199029"/>
    </source>
</evidence>
<name>A0A1I6BG49_HYMAR</name>
<dbReference type="OrthoDB" id="9811746at2"/>
<proteinExistence type="predicted"/>
<dbReference type="SUPFAM" id="SSF52206">
    <property type="entry name" value="Hypothetical protein MTH538"/>
    <property type="match status" value="1"/>
</dbReference>
<sequence length="162" mass="19005">MARKVFFSFHYSRDSHRVSQIRECNSVSQHFTLTPFLTKSKWEEIKLEGRKAIENWIEENMRGTSVVVVCYGRETATRPWVRYELEKAHREGRGILAIDMSGMKNLQQAVDYIGINPLTTASDANKRPLSNFAQYRTYHWNHDDGRNNIDEWIEQAAQLVNR</sequence>
<accession>A0A1I6BG49</accession>
<dbReference type="InterPro" id="IPR036490">
    <property type="entry name" value="ThsB_TIR-like_sf"/>
</dbReference>
<organism evidence="2 3">
    <name type="scientific">Hymenobacter arizonensis</name>
    <name type="common">Siccationidurans arizonensis</name>
    <dbReference type="NCBI Taxonomy" id="1227077"/>
    <lineage>
        <taxon>Bacteria</taxon>
        <taxon>Pseudomonadati</taxon>
        <taxon>Bacteroidota</taxon>
        <taxon>Cytophagia</taxon>
        <taxon>Cytophagales</taxon>
        <taxon>Hymenobacteraceae</taxon>
        <taxon>Hymenobacter</taxon>
    </lineage>
</organism>
<evidence type="ECO:0000313" key="2">
    <source>
        <dbReference type="EMBL" id="SFQ79905.1"/>
    </source>
</evidence>